<dbReference type="Pfam" id="PF07714">
    <property type="entry name" value="PK_Tyr_Ser-Thr"/>
    <property type="match status" value="1"/>
</dbReference>
<dbReference type="PRINTS" id="PR00109">
    <property type="entry name" value="TYRKINASE"/>
</dbReference>
<reference evidence="3 4" key="1">
    <citation type="journal article" date="2019" name="Environ. Microbiol.">
        <title>At the nexus of three kingdoms: the genome of the mycorrhizal fungus Gigaspora margarita provides insights into plant, endobacterial and fungal interactions.</title>
        <authorList>
            <person name="Venice F."/>
            <person name="Ghignone S."/>
            <person name="Salvioli di Fossalunga A."/>
            <person name="Amselem J."/>
            <person name="Novero M."/>
            <person name="Xianan X."/>
            <person name="Sedzielewska Toro K."/>
            <person name="Morin E."/>
            <person name="Lipzen A."/>
            <person name="Grigoriev I.V."/>
            <person name="Henrissat B."/>
            <person name="Martin F.M."/>
            <person name="Bonfante P."/>
        </authorList>
    </citation>
    <scope>NUCLEOTIDE SEQUENCE [LARGE SCALE GENOMIC DNA]</scope>
    <source>
        <strain evidence="3 4">BEG34</strain>
    </source>
</reference>
<protein>
    <submittedName>
        <fullName evidence="3">Kinase-like protein</fullName>
    </submittedName>
</protein>
<dbReference type="AlphaFoldDB" id="A0A8H3XDY6"/>
<evidence type="ECO:0000259" key="2">
    <source>
        <dbReference type="PROSITE" id="PS50011"/>
    </source>
</evidence>
<dbReference type="Gene3D" id="1.10.510.10">
    <property type="entry name" value="Transferase(Phosphotransferase) domain 1"/>
    <property type="match status" value="1"/>
</dbReference>
<feature type="domain" description="Protein kinase" evidence="2">
    <location>
        <begin position="1"/>
        <end position="274"/>
    </location>
</feature>
<keyword evidence="3" id="KW-0808">Transferase</keyword>
<organism evidence="3 4">
    <name type="scientific">Gigaspora margarita</name>
    <dbReference type="NCBI Taxonomy" id="4874"/>
    <lineage>
        <taxon>Eukaryota</taxon>
        <taxon>Fungi</taxon>
        <taxon>Fungi incertae sedis</taxon>
        <taxon>Mucoromycota</taxon>
        <taxon>Glomeromycotina</taxon>
        <taxon>Glomeromycetes</taxon>
        <taxon>Diversisporales</taxon>
        <taxon>Gigasporaceae</taxon>
        <taxon>Gigaspora</taxon>
    </lineage>
</organism>
<sequence length="492" mass="56652">MSNGKSPKERKDWIEKMIEENKINLIKWPELESVEQHKVGGYGIVYKAQWCKKNVALKHMVIEDGKAEFEHKVLVKEVKAFISIKSVTSMPSQTGYENIIQCLDWEAKINIARQTTSGLRFLHENDIIHRDLHTQNVVIKSDKNGIRILITDFGASKALIYNSASSKNVVGHIAFIDPVVLSIQDKKANKQSDIYSLGVVMWEISSNGKKQFEAFADNSPPLLSLRIIQGLREKPVPESTCPYVDLYVKCWDFVPGNRPEIKEVCESIFSDEMITGKQIIIETSEVFLFALKIIYAFVDRKKYFRCFVPILMHSMSFTSLILNMCALKIKETTQQTNRFSTDDNKRFDEFSEDDEDLKDDKTLKEDENLKDDENLKGGENLKEDGNLKEDESLKQIECLREDKHFTEDEILKEDESLKEGENLKADQVDELMSSKVDIQAGDQEPYEESNNIDLNFEKLFSEIALNRPEHITELIAQFPELLQKIKDKYSIL</sequence>
<gene>
    <name evidence="3" type="ORF">F8M41_003677</name>
</gene>
<accession>A0A8H3XDY6</accession>
<evidence type="ECO:0000256" key="1">
    <source>
        <dbReference type="SAM" id="MobiDB-lite"/>
    </source>
</evidence>
<feature type="region of interest" description="Disordered" evidence="1">
    <location>
        <begin position="338"/>
        <end position="387"/>
    </location>
</feature>
<dbReference type="InterPro" id="IPR051681">
    <property type="entry name" value="Ser/Thr_Kinases-Pseudokinases"/>
</dbReference>
<dbReference type="Proteomes" id="UP000439903">
    <property type="component" value="Unassembled WGS sequence"/>
</dbReference>
<keyword evidence="3" id="KW-0418">Kinase</keyword>
<dbReference type="OrthoDB" id="4062651at2759"/>
<dbReference type="Gene3D" id="3.30.200.20">
    <property type="entry name" value="Phosphorylase Kinase, domain 1"/>
    <property type="match status" value="1"/>
</dbReference>
<dbReference type="GO" id="GO:0004674">
    <property type="term" value="F:protein serine/threonine kinase activity"/>
    <property type="evidence" value="ECO:0007669"/>
    <property type="project" value="TreeGrafter"/>
</dbReference>
<comment type="caution">
    <text evidence="3">The sequence shown here is derived from an EMBL/GenBank/DDBJ whole genome shotgun (WGS) entry which is preliminary data.</text>
</comment>
<keyword evidence="4" id="KW-1185">Reference proteome</keyword>
<dbReference type="PROSITE" id="PS50011">
    <property type="entry name" value="PROTEIN_KINASE_DOM"/>
    <property type="match status" value="1"/>
</dbReference>
<dbReference type="InterPro" id="IPR011009">
    <property type="entry name" value="Kinase-like_dom_sf"/>
</dbReference>
<feature type="compositionally biased region" description="Basic and acidic residues" evidence="1">
    <location>
        <begin position="358"/>
        <end position="387"/>
    </location>
</feature>
<feature type="compositionally biased region" description="Basic and acidic residues" evidence="1">
    <location>
        <begin position="340"/>
        <end position="349"/>
    </location>
</feature>
<proteinExistence type="predicted"/>
<dbReference type="EMBL" id="WTPW01001326">
    <property type="protein sequence ID" value="KAF0442318.1"/>
    <property type="molecule type" value="Genomic_DNA"/>
</dbReference>
<dbReference type="SUPFAM" id="SSF56112">
    <property type="entry name" value="Protein kinase-like (PK-like)"/>
    <property type="match status" value="1"/>
</dbReference>
<dbReference type="GO" id="GO:0005524">
    <property type="term" value="F:ATP binding"/>
    <property type="evidence" value="ECO:0007669"/>
    <property type="project" value="InterPro"/>
</dbReference>
<evidence type="ECO:0000313" key="3">
    <source>
        <dbReference type="EMBL" id="KAF0442318.1"/>
    </source>
</evidence>
<name>A0A8H3XDY6_GIGMA</name>
<dbReference type="InterPro" id="IPR001245">
    <property type="entry name" value="Ser-Thr/Tyr_kinase_cat_dom"/>
</dbReference>
<dbReference type="InterPro" id="IPR000719">
    <property type="entry name" value="Prot_kinase_dom"/>
</dbReference>
<evidence type="ECO:0000313" key="4">
    <source>
        <dbReference type="Proteomes" id="UP000439903"/>
    </source>
</evidence>
<dbReference type="PANTHER" id="PTHR44329">
    <property type="entry name" value="SERINE/THREONINE-PROTEIN KINASE TNNI3K-RELATED"/>
    <property type="match status" value="1"/>
</dbReference>